<name>A0A9X8SJ45_9BACI</name>
<accession>A0A9X8SJ45</accession>
<gene>
    <name evidence="1" type="ORF">BACERE00221_03605</name>
</gene>
<proteinExistence type="predicted"/>
<protein>
    <submittedName>
        <fullName evidence="1">Uncharacterized protein</fullName>
    </submittedName>
</protein>
<reference evidence="1 2" key="1">
    <citation type="submission" date="2017-04" db="EMBL/GenBank/DDBJ databases">
        <authorList>
            <person name="Criscuolo A."/>
        </authorList>
    </citation>
    <scope>NUCLEOTIDE SEQUENCE [LARGE SCALE GENOMIC DNA]</scope>
    <source>
        <strain evidence="1">16-00221</strain>
    </source>
</reference>
<evidence type="ECO:0000313" key="1">
    <source>
        <dbReference type="EMBL" id="SME27391.1"/>
    </source>
</evidence>
<dbReference type="Proteomes" id="UP000194435">
    <property type="component" value="Unassembled WGS sequence"/>
</dbReference>
<comment type="caution">
    <text evidence="1">The sequence shown here is derived from an EMBL/GenBank/DDBJ whole genome shotgun (WGS) entry which is preliminary data.</text>
</comment>
<dbReference type="AlphaFoldDB" id="A0A9X8SJ45"/>
<evidence type="ECO:0000313" key="2">
    <source>
        <dbReference type="Proteomes" id="UP000194435"/>
    </source>
</evidence>
<organism evidence="1 2">
    <name type="scientific">Bacillus paranthracis</name>
    <dbReference type="NCBI Taxonomy" id="2026186"/>
    <lineage>
        <taxon>Bacteria</taxon>
        <taxon>Bacillati</taxon>
        <taxon>Bacillota</taxon>
        <taxon>Bacilli</taxon>
        <taxon>Bacillales</taxon>
        <taxon>Bacillaceae</taxon>
        <taxon>Bacillus</taxon>
        <taxon>Bacillus cereus group</taxon>
    </lineage>
</organism>
<sequence>MSEFQSGKREGYIYGYIGVQPAFRKKTTLSKFI</sequence>
<dbReference type="EMBL" id="FWZC01000055">
    <property type="protein sequence ID" value="SME27391.1"/>
    <property type="molecule type" value="Genomic_DNA"/>
</dbReference>